<protein>
    <submittedName>
        <fullName evidence="2">DUF2384 domain-containing protein</fullName>
    </submittedName>
</protein>
<evidence type="ECO:0000313" key="2">
    <source>
        <dbReference type="EMBL" id="MTI97453.1"/>
    </source>
</evidence>
<comment type="caution">
    <text evidence="2">The sequence shown here is derived from an EMBL/GenBank/DDBJ whole genome shotgun (WGS) entry which is preliminary data.</text>
</comment>
<dbReference type="Proteomes" id="UP000431462">
    <property type="component" value="Unassembled WGS sequence"/>
</dbReference>
<sequence length="84" mass="9636">MQDWYKSQNGSLNMPHDYTVSELRDLTYREILELFEGDRAIADRWLSSPIRALGNHSPISLMGTKAGLEEIRNLVKKWEEGAVS</sequence>
<proteinExistence type="predicted"/>
<name>A0A844HXR0_9GAMM</name>
<dbReference type="EMBL" id="VENC01000002">
    <property type="protein sequence ID" value="MTI97453.1"/>
    <property type="molecule type" value="Genomic_DNA"/>
</dbReference>
<evidence type="ECO:0000259" key="1">
    <source>
        <dbReference type="Pfam" id="PF09722"/>
    </source>
</evidence>
<dbReference type="InterPro" id="IPR024467">
    <property type="entry name" value="Xre/MbcA/ParS-like_toxin-bd"/>
</dbReference>
<evidence type="ECO:0000313" key="3">
    <source>
        <dbReference type="Proteomes" id="UP000431462"/>
    </source>
</evidence>
<feature type="domain" description="Antitoxin Xre/MbcA/ParS-like toxin-binding" evidence="1">
    <location>
        <begin position="33"/>
        <end position="81"/>
    </location>
</feature>
<organism evidence="2 3">
    <name type="scientific">Marinobacter adhaerens</name>
    <dbReference type="NCBI Taxonomy" id="1033846"/>
    <lineage>
        <taxon>Bacteria</taxon>
        <taxon>Pseudomonadati</taxon>
        <taxon>Pseudomonadota</taxon>
        <taxon>Gammaproteobacteria</taxon>
        <taxon>Pseudomonadales</taxon>
        <taxon>Marinobacteraceae</taxon>
        <taxon>Marinobacter</taxon>
    </lineage>
</organism>
<dbReference type="AlphaFoldDB" id="A0A844HXR0"/>
<dbReference type="Pfam" id="PF09722">
    <property type="entry name" value="Xre_MbcA_ParS_C"/>
    <property type="match status" value="1"/>
</dbReference>
<gene>
    <name evidence="2" type="ORF">FH752_02410</name>
</gene>
<reference evidence="2 3" key="1">
    <citation type="submission" date="2019-06" db="EMBL/GenBank/DDBJ databases">
        <title>Enrichment of Autotrophic Halophilic Microorganisms from Red Sea Brine Pool Using Microbial Electrosynthesis System.</title>
        <authorList>
            <person name="Alqahtani M.F."/>
            <person name="Bajracharya S."/>
            <person name="Katuri K.P."/>
            <person name="Ali M."/>
            <person name="Saikaly P.E."/>
        </authorList>
    </citation>
    <scope>NUCLEOTIDE SEQUENCE [LARGE SCALE GENOMIC DNA]</scope>
    <source>
        <strain evidence="2">MES15</strain>
    </source>
</reference>
<accession>A0A844HXR0</accession>